<dbReference type="InterPro" id="IPR050248">
    <property type="entry name" value="Polysacc_deacetylase_ArnD"/>
</dbReference>
<evidence type="ECO:0000259" key="4">
    <source>
        <dbReference type="PROSITE" id="PS51677"/>
    </source>
</evidence>
<dbReference type="eggNOG" id="COG0726">
    <property type="taxonomic scope" value="Bacteria"/>
</dbReference>
<dbReference type="InterPro" id="IPR011330">
    <property type="entry name" value="Glyco_hydro/deAcase_b/a-brl"/>
</dbReference>
<keyword evidence="6" id="KW-1185">Reference proteome</keyword>
<dbReference type="KEGG" id="tep:TepRe1_0321"/>
<keyword evidence="1" id="KW-0479">Metal-binding</keyword>
<evidence type="ECO:0000256" key="1">
    <source>
        <dbReference type="ARBA" id="ARBA00022723"/>
    </source>
</evidence>
<dbReference type="Pfam" id="PF01522">
    <property type="entry name" value="Polysacc_deac_1"/>
    <property type="match status" value="1"/>
</dbReference>
<reference evidence="6" key="1">
    <citation type="journal article" date="2013" name="Genome Announc.">
        <title>First genome sequence of a syntrophic acetate-oxidizing bacterium, Tepidanaerobacter acetatoxydans strain Re1.</title>
        <authorList>
            <person name="Manzoor S."/>
            <person name="Bongcam-Rudloff E."/>
            <person name="Schnurer A."/>
            <person name="Muller B."/>
        </authorList>
    </citation>
    <scope>NUCLEOTIDE SEQUENCE [LARGE SCALE GENOMIC DNA]</scope>
    <source>
        <strain evidence="6">Re1</strain>
    </source>
</reference>
<dbReference type="Gene3D" id="3.20.20.370">
    <property type="entry name" value="Glycoside hydrolase/deacetylase"/>
    <property type="match status" value="1"/>
</dbReference>
<dbReference type="PROSITE" id="PS51677">
    <property type="entry name" value="NODB"/>
    <property type="match status" value="1"/>
</dbReference>
<dbReference type="HOGENOM" id="CLU_021264_0_0_9"/>
<dbReference type="GO" id="GO:0016810">
    <property type="term" value="F:hydrolase activity, acting on carbon-nitrogen (but not peptide) bonds"/>
    <property type="evidence" value="ECO:0007669"/>
    <property type="project" value="InterPro"/>
</dbReference>
<evidence type="ECO:0000256" key="3">
    <source>
        <dbReference type="SAM" id="Phobius"/>
    </source>
</evidence>
<dbReference type="OrthoDB" id="9806342at2"/>
<keyword evidence="3" id="KW-1133">Transmembrane helix</keyword>
<dbReference type="Proteomes" id="UP000010802">
    <property type="component" value="Chromosome"/>
</dbReference>
<evidence type="ECO:0000313" key="6">
    <source>
        <dbReference type="Proteomes" id="UP000010802"/>
    </source>
</evidence>
<evidence type="ECO:0000256" key="2">
    <source>
        <dbReference type="ARBA" id="ARBA00022801"/>
    </source>
</evidence>
<dbReference type="RefSeq" id="WP_013777447.1">
    <property type="nucleotide sequence ID" value="NC_015519.1"/>
</dbReference>
<protein>
    <submittedName>
        <fullName evidence="5">Polysaccharide deacetylase</fullName>
    </submittedName>
</protein>
<dbReference type="KEGG" id="tae:TepiRe1_0357"/>
<name>F4LTZ8_TEPAE</name>
<keyword evidence="2" id="KW-0378">Hydrolase</keyword>
<dbReference type="STRING" id="1209989.TepRe1_0321"/>
<dbReference type="CDD" id="cd10917">
    <property type="entry name" value="CE4_NodB_like_6s_7s"/>
    <property type="match status" value="1"/>
</dbReference>
<dbReference type="GO" id="GO:0046872">
    <property type="term" value="F:metal ion binding"/>
    <property type="evidence" value="ECO:0007669"/>
    <property type="project" value="UniProtKB-KW"/>
</dbReference>
<accession>F4LTZ8</accession>
<proteinExistence type="predicted"/>
<keyword evidence="3" id="KW-0472">Membrane</keyword>
<feature type="transmembrane region" description="Helical" evidence="3">
    <location>
        <begin position="12"/>
        <end position="30"/>
    </location>
</feature>
<dbReference type="PANTHER" id="PTHR10587:SF133">
    <property type="entry name" value="CHITIN DEACETYLASE 1-RELATED"/>
    <property type="match status" value="1"/>
</dbReference>
<organism evidence="5 6">
    <name type="scientific">Tepidanaerobacter acetatoxydans (strain DSM 21804 / JCM 16047 / Re1)</name>
    <dbReference type="NCBI Taxonomy" id="1209989"/>
    <lineage>
        <taxon>Bacteria</taxon>
        <taxon>Bacillati</taxon>
        <taxon>Bacillota</taxon>
        <taxon>Clostridia</taxon>
        <taxon>Thermosediminibacterales</taxon>
        <taxon>Tepidanaerobacteraceae</taxon>
        <taxon>Tepidanaerobacter</taxon>
    </lineage>
</organism>
<keyword evidence="3" id="KW-0812">Transmembrane</keyword>
<dbReference type="AlphaFoldDB" id="F4LTZ8"/>
<dbReference type="InterPro" id="IPR002509">
    <property type="entry name" value="NODB_dom"/>
</dbReference>
<dbReference type="GO" id="GO:0016020">
    <property type="term" value="C:membrane"/>
    <property type="evidence" value="ECO:0007669"/>
    <property type="project" value="TreeGrafter"/>
</dbReference>
<evidence type="ECO:0000313" key="5">
    <source>
        <dbReference type="EMBL" id="CDI40356.1"/>
    </source>
</evidence>
<dbReference type="EMBL" id="HF563609">
    <property type="protein sequence ID" value="CDI40356.1"/>
    <property type="molecule type" value="Genomic_DNA"/>
</dbReference>
<dbReference type="GO" id="GO:0005975">
    <property type="term" value="P:carbohydrate metabolic process"/>
    <property type="evidence" value="ECO:0007669"/>
    <property type="project" value="InterPro"/>
</dbReference>
<gene>
    <name evidence="5" type="ordered locus">TEPIRE1_0357</name>
</gene>
<feature type="domain" description="NodB homology" evidence="4">
    <location>
        <begin position="105"/>
        <end position="282"/>
    </location>
</feature>
<dbReference type="SUPFAM" id="SSF88713">
    <property type="entry name" value="Glycoside hydrolase/deacetylase"/>
    <property type="match status" value="1"/>
</dbReference>
<dbReference type="PANTHER" id="PTHR10587">
    <property type="entry name" value="GLYCOSYL TRANSFERASE-RELATED"/>
    <property type="match status" value="1"/>
</dbReference>
<sequence length="292" mass="33194">MQLNLKKQKETQISYLKYIICILFAVFFSFCTFPCQISTGQADKIVASTSAQQLNINDENNTAFLDEMELKQLKQLQDRGPKALPPLSKSVLASKFIRHGSEDIKQVAITFDDGPYLLTEKYIEILKAYDIRATFFLIGVQVEKYPDDAKMIIDNGYEIGIHSYNHKKLTNMSIDSIETDLIKSLETIEKIARETDIRFFRPPFGSFNDSVIETAKKHNLTTVLWCVDPQDWQKDDSEQIARHVIEKANNGAIILLHEGRQGTLGALPRIIEGLWEKGFEIVSLSELLSTAE</sequence>